<dbReference type="Gene3D" id="3.30.40.10">
    <property type="entry name" value="Zinc/RING finger domain, C3HC4 (zinc finger)"/>
    <property type="match status" value="1"/>
</dbReference>
<keyword evidence="3" id="KW-0677">Repeat</keyword>
<dbReference type="InterPro" id="IPR002083">
    <property type="entry name" value="MATH/TRAF_dom"/>
</dbReference>
<reference evidence="9" key="1">
    <citation type="journal article" date="2020" name="Stud. Mycol.">
        <title>101 Dothideomycetes genomes: a test case for predicting lifestyles and emergence of pathogens.</title>
        <authorList>
            <person name="Haridas S."/>
            <person name="Albert R."/>
            <person name="Binder M."/>
            <person name="Bloem J."/>
            <person name="Labutti K."/>
            <person name="Salamov A."/>
            <person name="Andreopoulos B."/>
            <person name="Baker S."/>
            <person name="Barry K."/>
            <person name="Bills G."/>
            <person name="Bluhm B."/>
            <person name="Cannon C."/>
            <person name="Castanera R."/>
            <person name="Culley D."/>
            <person name="Daum C."/>
            <person name="Ezra D."/>
            <person name="Gonzalez J."/>
            <person name="Henrissat B."/>
            <person name="Kuo A."/>
            <person name="Liang C."/>
            <person name="Lipzen A."/>
            <person name="Lutzoni F."/>
            <person name="Magnuson J."/>
            <person name="Mondo S."/>
            <person name="Nolan M."/>
            <person name="Ohm R."/>
            <person name="Pangilinan J."/>
            <person name="Park H.-J."/>
            <person name="Ramirez L."/>
            <person name="Alfaro M."/>
            <person name="Sun H."/>
            <person name="Tritt A."/>
            <person name="Yoshinaga Y."/>
            <person name="Zwiers L.-H."/>
            <person name="Turgeon B."/>
            <person name="Goodwin S."/>
            <person name="Spatafora J."/>
            <person name="Crous P."/>
            <person name="Grigoriev I."/>
        </authorList>
    </citation>
    <scope>NUCLEOTIDE SEQUENCE</scope>
    <source>
        <strain evidence="9">CBS 121167</strain>
    </source>
</reference>
<keyword evidence="2" id="KW-0963">Cytoplasm</keyword>
<dbReference type="SUPFAM" id="SSF57850">
    <property type="entry name" value="RING/U-box"/>
    <property type="match status" value="1"/>
</dbReference>
<dbReference type="InterPro" id="IPR013083">
    <property type="entry name" value="Znf_RING/FYVE/PHD"/>
</dbReference>
<dbReference type="Gene3D" id="2.60.210.10">
    <property type="entry name" value="Apoptosis, Tumor Necrosis Factor Receptor Associated Protein 2, Chain A"/>
    <property type="match status" value="1"/>
</dbReference>
<dbReference type="Proteomes" id="UP000799438">
    <property type="component" value="Unassembled WGS sequence"/>
</dbReference>
<feature type="compositionally biased region" description="Polar residues" evidence="6">
    <location>
        <begin position="87"/>
        <end position="104"/>
    </location>
</feature>
<dbReference type="InterPro" id="IPR024729">
    <property type="entry name" value="USP7_ICP0-binding_dom"/>
</dbReference>
<dbReference type="EMBL" id="ML995483">
    <property type="protein sequence ID" value="KAF2142737.1"/>
    <property type="molecule type" value="Genomic_DNA"/>
</dbReference>
<organism evidence="9 10">
    <name type="scientific">Aplosporella prunicola CBS 121167</name>
    <dbReference type="NCBI Taxonomy" id="1176127"/>
    <lineage>
        <taxon>Eukaryota</taxon>
        <taxon>Fungi</taxon>
        <taxon>Dikarya</taxon>
        <taxon>Ascomycota</taxon>
        <taxon>Pezizomycotina</taxon>
        <taxon>Dothideomycetes</taxon>
        <taxon>Dothideomycetes incertae sedis</taxon>
        <taxon>Botryosphaeriales</taxon>
        <taxon>Aplosporellaceae</taxon>
        <taxon>Aplosporella</taxon>
    </lineage>
</organism>
<evidence type="ECO:0000259" key="7">
    <source>
        <dbReference type="PROSITE" id="PS50089"/>
    </source>
</evidence>
<dbReference type="GO" id="GO:0004843">
    <property type="term" value="F:cysteine-type deubiquitinase activity"/>
    <property type="evidence" value="ECO:0007669"/>
    <property type="project" value="InterPro"/>
</dbReference>
<name>A0A6A6BIT1_9PEZI</name>
<proteinExistence type="predicted"/>
<keyword evidence="5" id="KW-0862">Zinc</keyword>
<dbReference type="Pfam" id="PF02493">
    <property type="entry name" value="MORN"/>
    <property type="match status" value="4"/>
</dbReference>
<accession>A0A6A6BIT1</accession>
<keyword evidence="5" id="KW-0863">Zinc-finger</keyword>
<dbReference type="Gene3D" id="3.90.70.10">
    <property type="entry name" value="Cysteine proteinases"/>
    <property type="match status" value="1"/>
</dbReference>
<evidence type="ECO:0008006" key="11">
    <source>
        <dbReference type="Google" id="ProtNLM"/>
    </source>
</evidence>
<feature type="compositionally biased region" description="Pro residues" evidence="6">
    <location>
        <begin position="190"/>
        <end position="199"/>
    </location>
</feature>
<feature type="region of interest" description="Disordered" evidence="6">
    <location>
        <begin position="1"/>
        <end position="239"/>
    </location>
</feature>
<feature type="region of interest" description="Disordered" evidence="6">
    <location>
        <begin position="924"/>
        <end position="986"/>
    </location>
</feature>
<keyword evidence="10" id="KW-1185">Reference proteome</keyword>
<dbReference type="PROSITE" id="PS50144">
    <property type="entry name" value="MATH"/>
    <property type="match status" value="1"/>
</dbReference>
<dbReference type="GO" id="GO:0008270">
    <property type="term" value="F:zinc ion binding"/>
    <property type="evidence" value="ECO:0007669"/>
    <property type="project" value="UniProtKB-KW"/>
</dbReference>
<dbReference type="Gene3D" id="2.20.110.10">
    <property type="entry name" value="Histone H3 K4-specific methyltransferase SET7/9 N-terminal domain"/>
    <property type="match status" value="1"/>
</dbReference>
<dbReference type="InterPro" id="IPR008974">
    <property type="entry name" value="TRAF-like"/>
</dbReference>
<feature type="compositionally biased region" description="Basic and acidic residues" evidence="6">
    <location>
        <begin position="223"/>
        <end position="233"/>
    </location>
</feature>
<dbReference type="InterPro" id="IPR001394">
    <property type="entry name" value="Peptidase_C19_UCH"/>
</dbReference>
<dbReference type="Pfam" id="PF12436">
    <property type="entry name" value="USP7_ICP0_bdg"/>
    <property type="match status" value="1"/>
</dbReference>
<feature type="domain" description="RING-type" evidence="7">
    <location>
        <begin position="1326"/>
        <end position="1361"/>
    </location>
</feature>
<dbReference type="Pfam" id="PF22486">
    <property type="entry name" value="MATH_2"/>
    <property type="match status" value="1"/>
</dbReference>
<dbReference type="InterPro" id="IPR038765">
    <property type="entry name" value="Papain-like_cys_pep_sf"/>
</dbReference>
<dbReference type="GO" id="GO:0005737">
    <property type="term" value="C:cytoplasm"/>
    <property type="evidence" value="ECO:0007669"/>
    <property type="project" value="UniProtKB-SubCell"/>
</dbReference>
<feature type="region of interest" description="Disordered" evidence="6">
    <location>
        <begin position="337"/>
        <end position="360"/>
    </location>
</feature>
<dbReference type="OrthoDB" id="294378at2759"/>
<dbReference type="SUPFAM" id="SSF49599">
    <property type="entry name" value="TRAF domain-like"/>
    <property type="match status" value="1"/>
</dbReference>
<evidence type="ECO:0000256" key="4">
    <source>
        <dbReference type="ARBA" id="ARBA00022786"/>
    </source>
</evidence>
<feature type="compositionally biased region" description="Acidic residues" evidence="6">
    <location>
        <begin position="68"/>
        <end position="83"/>
    </location>
</feature>
<evidence type="ECO:0000256" key="3">
    <source>
        <dbReference type="ARBA" id="ARBA00022737"/>
    </source>
</evidence>
<evidence type="ECO:0000256" key="1">
    <source>
        <dbReference type="ARBA" id="ARBA00004496"/>
    </source>
</evidence>
<keyword evidence="4" id="KW-0833">Ubl conjugation pathway</keyword>
<dbReference type="SUPFAM" id="SSF82185">
    <property type="entry name" value="Histone H3 K4-specific methyltransferase SET7/9 N-terminal domain"/>
    <property type="match status" value="1"/>
</dbReference>
<dbReference type="InterPro" id="IPR001841">
    <property type="entry name" value="Znf_RING"/>
</dbReference>
<gene>
    <name evidence="9" type="ORF">K452DRAFT_307666</name>
</gene>
<evidence type="ECO:0000256" key="6">
    <source>
        <dbReference type="SAM" id="MobiDB-lite"/>
    </source>
</evidence>
<comment type="subcellular location">
    <subcellularLocation>
        <location evidence="1">Cytoplasm</location>
    </subcellularLocation>
</comment>
<dbReference type="SUPFAM" id="SSF54001">
    <property type="entry name" value="Cysteine proteinases"/>
    <property type="match status" value="1"/>
</dbReference>
<sequence>MSVTASRDPPPLLFAQRSPSPATFAAFPRSSPQSPHSPRSPRFPPTAHAEDIHTPAPTALPASHQEDDVSDDEDDDDASEASDMDGTASSVGAGESQTNHQTGSALEPRTHNAHDAMDTTPDMPGTIQVASLAQAPGLVPAASMDGAPADHSATHTSQTGSTPAPEVNENLVRVNSHGSSVDSGDSRPASLPPPPPPAPIAHLDPPSPRGEHEDSSDDDEDDMPRWREIREDTSVPSEDELREIEAAGEVSALDHEHWESRTFTALNEPEYTAGPSGRFHWTLDHYNGNRENPNKEYLMRSPAANVGGYDWQIKFYPKGNDTEYLSVYVECLSVKKDDDRKDSGPSNQGTAEDATKASRHGAPQHFFQESTPKEYQETPLPLLTDPVLKRPSVAAQVAVVIYNPQEPRVNYYKSCCHRFGPNSTDWGWTRFHGPYEDIHRRHRGQRQALLRNDTLSFTCYIRVVDDETGCLWEHHGRDNRWDNFAMTGLQGLCDPEYSTHDGNIISAISSWMLLRPFREFLYSVTVPDPVTEARKRPKPLLAALQRTLYRMRTDVQPGCEAIDLEEIWDALEWYGFDEHLGKLDVIQLWEILRAKLELELTGTPQAMRFKELFGPERDRLTNHPSYRVPVKNCNDIQIAIDKASNLTHKGHRPPEILHIELERQEFDTSSRTMKKLSDKVAFQDVVDVKGKAYVFYGFVAHKDSLQSGSYYSVLRPAGLGGKWYAYYDAKDENRVVCLTKKAVDMHEGGDPKRPLAYILLFVRNDIASDAFAGSEPVWNVPEWLKRSSEEESNSKLAEGQMIDFEVFDSQSFLMHHGPGMIDPNEHKYQRLKLARTIHVHPTATADVIRAAIASAIERIQDPRQCKFWFFDHAQGTSHRPNLRSSTTFEQFSGQGTEMGMIKSVASDYPERRIWVHVADLPTLPELPKTESNSNGAVAVPADQNSPGTSQDIDHARNTTSSNVHVEDTLMSDPDDDDEGTAEAPTNEQMDVVVAEAAGVVAQAARHHADVSEEMGVAADLLAAGAQGDDTEMGESGSVHTHPPPPPPPVAPPAFIGEDGTVFNIDVVRDPSQPFVNPFDITVPPPPPPVATPPTEEIYFFLKTFDPEMQRLRSTCSTMVKKNEHIEPFIRKIANFPASIAIDIYEEESPTSASPLESRASQSFSAAGLHNACILIAMARLTDTQRDALESRGLFPDPHDYLAYATAMRFAPTPPLNGYYTLDHFSSEWYVGTLVKGKMHGQGTRWYHNGSSYTGSFRLGRRHGQGQLIHANGDVYTGSFAGDLPDGQGSLVEAASGNAYHGGWRGGRRFGEGVTHWRQAEQEERLCRICWEEAADAAFYDCGHVVACLACARRVDQCPVCRRRVLAAMRLYFGN</sequence>
<evidence type="ECO:0000259" key="8">
    <source>
        <dbReference type="PROSITE" id="PS50144"/>
    </source>
</evidence>
<dbReference type="GeneID" id="54300588"/>
<keyword evidence="5" id="KW-0479">Metal-binding</keyword>
<feature type="compositionally biased region" description="Basic and acidic residues" evidence="6">
    <location>
        <begin position="108"/>
        <end position="117"/>
    </location>
</feature>
<dbReference type="GO" id="GO:0016579">
    <property type="term" value="P:protein deubiquitination"/>
    <property type="evidence" value="ECO:0007669"/>
    <property type="project" value="InterPro"/>
</dbReference>
<dbReference type="Pfam" id="PF00443">
    <property type="entry name" value="UCH"/>
    <property type="match status" value="1"/>
</dbReference>
<dbReference type="PANTHER" id="PTHR43215:SF14">
    <property type="entry name" value="RADIAL SPOKE HEAD 1 HOMOLOG"/>
    <property type="match status" value="1"/>
</dbReference>
<feature type="domain" description="MATH" evidence="8">
    <location>
        <begin position="276"/>
        <end position="461"/>
    </location>
</feature>
<evidence type="ECO:0000256" key="2">
    <source>
        <dbReference type="ARBA" id="ARBA00022490"/>
    </source>
</evidence>
<dbReference type="PANTHER" id="PTHR43215">
    <property type="entry name" value="RADIAL SPOKE HEAD 1 HOMOLOG"/>
    <property type="match status" value="1"/>
</dbReference>
<dbReference type="SMART" id="SM00698">
    <property type="entry name" value="MORN"/>
    <property type="match status" value="4"/>
</dbReference>
<dbReference type="Gene3D" id="3.10.20.90">
    <property type="entry name" value="Phosphatidylinositol 3-kinase Catalytic Subunit, Chain A, domain 1"/>
    <property type="match status" value="1"/>
</dbReference>
<dbReference type="PROSITE" id="PS50089">
    <property type="entry name" value="ZF_RING_2"/>
    <property type="match status" value="1"/>
</dbReference>
<evidence type="ECO:0000256" key="5">
    <source>
        <dbReference type="PROSITE-ProRule" id="PRU00175"/>
    </source>
</evidence>
<dbReference type="InterPro" id="IPR003409">
    <property type="entry name" value="MORN"/>
</dbReference>
<evidence type="ECO:0000313" key="10">
    <source>
        <dbReference type="Proteomes" id="UP000799438"/>
    </source>
</evidence>
<evidence type="ECO:0000313" key="9">
    <source>
        <dbReference type="EMBL" id="KAF2142737.1"/>
    </source>
</evidence>
<protein>
    <recommendedName>
        <fullName evidence="11">MATH domain-containing protein</fullName>
    </recommendedName>
</protein>
<dbReference type="Pfam" id="PF13920">
    <property type="entry name" value="zf-C3HC4_3"/>
    <property type="match status" value="1"/>
</dbReference>
<dbReference type="RefSeq" id="XP_033398449.1">
    <property type="nucleotide sequence ID" value="XM_033543091.1"/>
</dbReference>
<dbReference type="SMART" id="SM00184">
    <property type="entry name" value="RING"/>
    <property type="match status" value="1"/>
</dbReference>
<feature type="compositionally biased region" description="Low complexity" evidence="6">
    <location>
        <begin position="28"/>
        <end position="37"/>
    </location>
</feature>